<evidence type="ECO:0000256" key="2">
    <source>
        <dbReference type="SAM" id="Phobius"/>
    </source>
</evidence>
<proteinExistence type="predicted"/>
<dbReference type="AlphaFoldDB" id="A0A4S3B1S7"/>
<keyword evidence="2" id="KW-0812">Transmembrane</keyword>
<dbReference type="NCBIfam" id="NF005219">
    <property type="entry name" value="PRK06707.1"/>
    <property type="match status" value="1"/>
</dbReference>
<gene>
    <name evidence="4" type="ORF">ESZ54_11640</name>
</gene>
<evidence type="ECO:0000256" key="1">
    <source>
        <dbReference type="SAM" id="Coils"/>
    </source>
</evidence>
<dbReference type="InterPro" id="IPR023631">
    <property type="entry name" value="Amidase_dom"/>
</dbReference>
<feature type="coiled-coil region" evidence="1">
    <location>
        <begin position="411"/>
        <end position="438"/>
    </location>
</feature>
<dbReference type="RefSeq" id="WP_136137827.1">
    <property type="nucleotide sequence ID" value="NZ_SDGV01000033.1"/>
</dbReference>
<dbReference type="Pfam" id="PF01425">
    <property type="entry name" value="Amidase"/>
    <property type="match status" value="1"/>
</dbReference>
<dbReference type="SUPFAM" id="SSF75304">
    <property type="entry name" value="Amidase signature (AS) enzymes"/>
    <property type="match status" value="1"/>
</dbReference>
<keyword evidence="2" id="KW-1133">Transmembrane helix</keyword>
<dbReference type="PANTHER" id="PTHR42678:SF34">
    <property type="entry name" value="OS04G0183300 PROTEIN"/>
    <property type="match status" value="1"/>
</dbReference>
<dbReference type="Gene3D" id="3.90.1300.10">
    <property type="entry name" value="Amidase signature (AS) domain"/>
    <property type="match status" value="1"/>
</dbReference>
<feature type="domain" description="Amidase" evidence="3">
    <location>
        <begin position="98"/>
        <end position="439"/>
    </location>
</feature>
<reference evidence="4 5" key="1">
    <citation type="submission" date="2019-01" db="EMBL/GenBank/DDBJ databases">
        <title>Vagococcus silagei sp. nov. isolated from brewer's grain.</title>
        <authorList>
            <person name="Guu J.-R."/>
        </authorList>
    </citation>
    <scope>NUCLEOTIDE SEQUENCE [LARGE SCALE GENOMIC DNA]</scope>
    <source>
        <strain evidence="4 5">2B-2</strain>
    </source>
</reference>
<dbReference type="InterPro" id="IPR036928">
    <property type="entry name" value="AS_sf"/>
</dbReference>
<sequence length="511" mass="56277">MKRFWLFISGIFMLGGLIIAGLAFLIVLNQNPIPAKRLTTNMEHMNTVIDKQLSGIKPEVIKGKEHLIKEKSIQELQENIAAGTITYEDITAYYLYQIKETDQIKSGTNAISEINPNAIHEARKCDESKDNNQQMFGMPILIKENVNTNNMPTSAGTVALKNFIPKDNAPFVNQLKENGAIILGKTNLSELSYWLDKDAPSGFSAKNGQTLNPFKPGELSPSGSSSGSAVAMATDLAATSIGTETVGSIVSPASANSVVGFKPSRQRISNEGVVPISSRLDTVGPITRTVEDALITYNAATENQIKISLDKNYLKDKKIGIGIESGSENDVFVDNLTQSLQAMGVKVIQVEVDSSQIDADFIMKNDFEASFTEYLTEYDTPIKTLNELIAFNKRDTHSRIPYGQDLLQKSLNFKHRDNKKAEKIVKQAEDELNKLLDEYQLNALVSMNEKNVLLSAVAGAPELSVPFGLIDEIPVGATFYCAPDMDEELIKIGYSFEQHTELREIPSLKKD</sequence>
<protein>
    <recommendedName>
        <fullName evidence="3">Amidase domain-containing protein</fullName>
    </recommendedName>
</protein>
<evidence type="ECO:0000259" key="3">
    <source>
        <dbReference type="Pfam" id="PF01425"/>
    </source>
</evidence>
<feature type="transmembrane region" description="Helical" evidence="2">
    <location>
        <begin position="6"/>
        <end position="28"/>
    </location>
</feature>
<evidence type="ECO:0000313" key="5">
    <source>
        <dbReference type="Proteomes" id="UP000310506"/>
    </source>
</evidence>
<accession>A0A4S3B1S7</accession>
<dbReference type="EMBL" id="SDGV01000033">
    <property type="protein sequence ID" value="THB60197.1"/>
    <property type="molecule type" value="Genomic_DNA"/>
</dbReference>
<dbReference type="OrthoDB" id="9811471at2"/>
<keyword evidence="2" id="KW-0472">Membrane</keyword>
<organism evidence="4 5">
    <name type="scientific">Vagococcus silagei</name>
    <dbReference type="NCBI Taxonomy" id="2508885"/>
    <lineage>
        <taxon>Bacteria</taxon>
        <taxon>Bacillati</taxon>
        <taxon>Bacillota</taxon>
        <taxon>Bacilli</taxon>
        <taxon>Lactobacillales</taxon>
        <taxon>Enterococcaceae</taxon>
        <taxon>Vagococcus</taxon>
    </lineage>
</organism>
<comment type="caution">
    <text evidence="4">The sequence shown here is derived from an EMBL/GenBank/DDBJ whole genome shotgun (WGS) entry which is preliminary data.</text>
</comment>
<dbReference type="Proteomes" id="UP000310506">
    <property type="component" value="Unassembled WGS sequence"/>
</dbReference>
<evidence type="ECO:0000313" key="4">
    <source>
        <dbReference type="EMBL" id="THB60197.1"/>
    </source>
</evidence>
<keyword evidence="1" id="KW-0175">Coiled coil</keyword>
<name>A0A4S3B1S7_9ENTE</name>
<dbReference type="PANTHER" id="PTHR42678">
    <property type="entry name" value="AMIDASE"/>
    <property type="match status" value="1"/>
</dbReference>
<keyword evidence="5" id="KW-1185">Reference proteome</keyword>